<dbReference type="PROSITE" id="PS50828">
    <property type="entry name" value="SMR"/>
    <property type="match status" value="1"/>
</dbReference>
<evidence type="ECO:0000256" key="1">
    <source>
        <dbReference type="SAM" id="MobiDB-lite"/>
    </source>
</evidence>
<dbReference type="Pfam" id="PF01713">
    <property type="entry name" value="Smr"/>
    <property type="match status" value="1"/>
</dbReference>
<dbReference type="RefSeq" id="WP_188407881.1">
    <property type="nucleotide sequence ID" value="NZ_BMCP01000001.1"/>
</dbReference>
<accession>A0A8J2VKU7</accession>
<proteinExistence type="predicted"/>
<organism evidence="3 4">
    <name type="scientific">Agaricicola taiwanensis</name>
    <dbReference type="NCBI Taxonomy" id="591372"/>
    <lineage>
        <taxon>Bacteria</taxon>
        <taxon>Pseudomonadati</taxon>
        <taxon>Pseudomonadota</taxon>
        <taxon>Alphaproteobacteria</taxon>
        <taxon>Rhodobacterales</taxon>
        <taxon>Paracoccaceae</taxon>
        <taxon>Agaricicola</taxon>
    </lineage>
</organism>
<dbReference type="EMBL" id="BMCP01000001">
    <property type="protein sequence ID" value="GGE28882.1"/>
    <property type="molecule type" value="Genomic_DNA"/>
</dbReference>
<evidence type="ECO:0000313" key="4">
    <source>
        <dbReference type="Proteomes" id="UP000602745"/>
    </source>
</evidence>
<dbReference type="InterPro" id="IPR036063">
    <property type="entry name" value="Smr_dom_sf"/>
</dbReference>
<keyword evidence="4" id="KW-1185">Reference proteome</keyword>
<dbReference type="Gene3D" id="3.30.1370.110">
    <property type="match status" value="1"/>
</dbReference>
<dbReference type="SUPFAM" id="SSF160443">
    <property type="entry name" value="SMR domain-like"/>
    <property type="match status" value="1"/>
</dbReference>
<feature type="domain" description="Smr" evidence="2">
    <location>
        <begin position="87"/>
        <end position="175"/>
    </location>
</feature>
<name>A0A8J2VKU7_9RHOB</name>
<reference evidence="3" key="1">
    <citation type="journal article" date="2014" name="Int. J. Syst. Evol. Microbiol.">
        <title>Complete genome sequence of Corynebacterium casei LMG S-19264T (=DSM 44701T), isolated from a smear-ripened cheese.</title>
        <authorList>
            <consortium name="US DOE Joint Genome Institute (JGI-PGF)"/>
            <person name="Walter F."/>
            <person name="Albersmeier A."/>
            <person name="Kalinowski J."/>
            <person name="Ruckert C."/>
        </authorList>
    </citation>
    <scope>NUCLEOTIDE SEQUENCE</scope>
    <source>
        <strain evidence="3">CCM 7684</strain>
    </source>
</reference>
<dbReference type="InterPro" id="IPR002625">
    <property type="entry name" value="Smr_dom"/>
</dbReference>
<dbReference type="PANTHER" id="PTHR35562">
    <property type="entry name" value="DNA ENDONUCLEASE SMRA-RELATED"/>
    <property type="match status" value="1"/>
</dbReference>
<feature type="region of interest" description="Disordered" evidence="1">
    <location>
        <begin position="25"/>
        <end position="54"/>
    </location>
</feature>
<evidence type="ECO:0000313" key="3">
    <source>
        <dbReference type="EMBL" id="GGE28882.1"/>
    </source>
</evidence>
<sequence length="182" mass="20333">MNRRKGLSREDLALWARIAETVQPLPGRKPILPPSAKEKVPPTSTADESKLPQRLNRVVPDPIPLQPLEHQLLKRLARGRTEIDARIDLHGLRQDEAHHRLRAFLAAEQGRGSRVVLVITGKGKSPATDDRPETGVLKRQVPHWLAAPDLRHTVLGFEEAARHHGGGGALYVRLRRSRHGMP</sequence>
<evidence type="ECO:0000259" key="2">
    <source>
        <dbReference type="PROSITE" id="PS50828"/>
    </source>
</evidence>
<gene>
    <name evidence="3" type="ORF">GCM10007276_02550</name>
</gene>
<protein>
    <submittedName>
        <fullName evidence="3">DNA repair protein</fullName>
    </submittedName>
</protein>
<comment type="caution">
    <text evidence="3">The sequence shown here is derived from an EMBL/GenBank/DDBJ whole genome shotgun (WGS) entry which is preliminary data.</text>
</comment>
<dbReference type="Proteomes" id="UP000602745">
    <property type="component" value="Unassembled WGS sequence"/>
</dbReference>
<dbReference type="PANTHER" id="PTHR35562:SF2">
    <property type="entry name" value="DNA ENDONUCLEASE SMRA-RELATED"/>
    <property type="match status" value="1"/>
</dbReference>
<dbReference type="SMART" id="SM00463">
    <property type="entry name" value="SMR"/>
    <property type="match status" value="1"/>
</dbReference>
<reference evidence="3" key="2">
    <citation type="submission" date="2020-09" db="EMBL/GenBank/DDBJ databases">
        <authorList>
            <person name="Sun Q."/>
            <person name="Sedlacek I."/>
        </authorList>
    </citation>
    <scope>NUCLEOTIDE SEQUENCE</scope>
    <source>
        <strain evidence="3">CCM 7684</strain>
    </source>
</reference>
<dbReference type="AlphaFoldDB" id="A0A8J2VKU7"/>